<dbReference type="SUPFAM" id="SSF55073">
    <property type="entry name" value="Nucleotide cyclase"/>
    <property type="match status" value="1"/>
</dbReference>
<dbReference type="SUPFAM" id="SSF111126">
    <property type="entry name" value="Ligand-binding domain in the NO signalling and Golgi transport"/>
    <property type="match status" value="1"/>
</dbReference>
<dbReference type="GO" id="GO:0004383">
    <property type="term" value="F:guanylate cyclase activity"/>
    <property type="evidence" value="ECO:0007669"/>
    <property type="project" value="UniProtKB-EC"/>
</dbReference>
<dbReference type="GO" id="GO:0019934">
    <property type="term" value="P:cGMP-mediated signaling"/>
    <property type="evidence" value="ECO:0007669"/>
    <property type="project" value="TreeGrafter"/>
</dbReference>
<dbReference type="GeneID" id="136797691"/>
<keyword evidence="4" id="KW-0547">Nucleotide-binding</keyword>
<evidence type="ECO:0000256" key="3">
    <source>
        <dbReference type="ARBA" id="ARBA00022490"/>
    </source>
</evidence>
<keyword evidence="7" id="KW-0141">cGMP biosynthesis</keyword>
<evidence type="ECO:0000256" key="6">
    <source>
        <dbReference type="ARBA" id="ARBA00023239"/>
    </source>
</evidence>
<keyword evidence="6" id="KW-0456">Lyase</keyword>
<evidence type="ECO:0000259" key="8">
    <source>
        <dbReference type="PROSITE" id="PS50125"/>
    </source>
</evidence>
<dbReference type="PROSITE" id="PS50125">
    <property type="entry name" value="GUANYLATE_CYCLASE_2"/>
    <property type="match status" value="1"/>
</dbReference>
<dbReference type="SMART" id="SM00044">
    <property type="entry name" value="CYCc"/>
    <property type="match status" value="1"/>
</dbReference>
<dbReference type="Gene3D" id="3.30.70.1230">
    <property type="entry name" value="Nucleotide cyclase"/>
    <property type="match status" value="1"/>
</dbReference>
<dbReference type="InterPro" id="IPR001054">
    <property type="entry name" value="A/G_cyclase"/>
</dbReference>
<dbReference type="RefSeq" id="XP_066910377.1">
    <property type="nucleotide sequence ID" value="XM_067054276.1"/>
</dbReference>
<evidence type="ECO:0000313" key="10">
    <source>
        <dbReference type="Proteomes" id="UP000594262"/>
    </source>
</evidence>
<proteinExistence type="predicted"/>
<dbReference type="Pfam" id="PF07701">
    <property type="entry name" value="HNOBA"/>
    <property type="match status" value="1"/>
</dbReference>
<dbReference type="OrthoDB" id="6127067at2759"/>
<dbReference type="GO" id="GO:0020037">
    <property type="term" value="F:heme binding"/>
    <property type="evidence" value="ECO:0007669"/>
    <property type="project" value="InterPro"/>
</dbReference>
<dbReference type="PANTHER" id="PTHR45655:SF13">
    <property type="entry name" value="SOLUBLE GUANYLATE CYCLASE GCY-32-RELATED"/>
    <property type="match status" value="1"/>
</dbReference>
<dbReference type="InterPro" id="IPR024096">
    <property type="entry name" value="NO_sig/Golgi_transp_ligand-bd"/>
</dbReference>
<dbReference type="CDD" id="cd07302">
    <property type="entry name" value="CHD"/>
    <property type="match status" value="1"/>
</dbReference>
<dbReference type="EC" id="4.6.1.2" evidence="2"/>
<keyword evidence="5" id="KW-0342">GTP-binding</keyword>
<evidence type="ECO:0000256" key="2">
    <source>
        <dbReference type="ARBA" id="ARBA00012202"/>
    </source>
</evidence>
<organism evidence="9 10">
    <name type="scientific">Clytia hemisphaerica</name>
    <dbReference type="NCBI Taxonomy" id="252671"/>
    <lineage>
        <taxon>Eukaryota</taxon>
        <taxon>Metazoa</taxon>
        <taxon>Cnidaria</taxon>
        <taxon>Hydrozoa</taxon>
        <taxon>Hydroidolina</taxon>
        <taxon>Leptothecata</taxon>
        <taxon>Obeliida</taxon>
        <taxon>Clytiidae</taxon>
        <taxon>Clytia</taxon>
    </lineage>
</organism>
<accession>A0A7M5WL53</accession>
<dbReference type="GO" id="GO:0008074">
    <property type="term" value="C:guanylate cyclase complex, soluble"/>
    <property type="evidence" value="ECO:0007669"/>
    <property type="project" value="TreeGrafter"/>
</dbReference>
<evidence type="ECO:0000256" key="7">
    <source>
        <dbReference type="ARBA" id="ARBA00023293"/>
    </source>
</evidence>
<dbReference type="GO" id="GO:0005525">
    <property type="term" value="F:GTP binding"/>
    <property type="evidence" value="ECO:0007669"/>
    <property type="project" value="UniProtKB-KW"/>
</dbReference>
<dbReference type="AlphaFoldDB" id="A0A7M5WL53"/>
<reference evidence="9" key="1">
    <citation type="submission" date="2021-01" db="UniProtKB">
        <authorList>
            <consortium name="EnsemblMetazoa"/>
        </authorList>
    </citation>
    <scope>IDENTIFICATION</scope>
</reference>
<evidence type="ECO:0000256" key="5">
    <source>
        <dbReference type="ARBA" id="ARBA00023134"/>
    </source>
</evidence>
<dbReference type="Gene3D" id="3.90.1520.10">
    <property type="entry name" value="H-NOX domain"/>
    <property type="match status" value="1"/>
</dbReference>
<dbReference type="Gene3D" id="3.30.450.260">
    <property type="entry name" value="Haem NO binding associated domain"/>
    <property type="match status" value="1"/>
</dbReference>
<dbReference type="InterPro" id="IPR029787">
    <property type="entry name" value="Nucleotide_cyclase"/>
</dbReference>
<feature type="domain" description="Guanylate cyclase" evidence="8">
    <location>
        <begin position="487"/>
        <end position="617"/>
    </location>
</feature>
<protein>
    <recommendedName>
        <fullName evidence="2">guanylate cyclase</fullName>
        <ecNumber evidence="2">4.6.1.2</ecNumber>
    </recommendedName>
</protein>
<dbReference type="InterPro" id="IPR011644">
    <property type="entry name" value="Heme_NO-bd"/>
</dbReference>
<dbReference type="PANTHER" id="PTHR45655">
    <property type="entry name" value="GUANYLATE CYCLASE SOLUBLE SUBUNIT BETA-2"/>
    <property type="match status" value="1"/>
</dbReference>
<dbReference type="InterPro" id="IPR042463">
    <property type="entry name" value="HNOB_dom_associated_sf"/>
</dbReference>
<dbReference type="InterPro" id="IPR038158">
    <property type="entry name" value="H-NOX_domain_sf"/>
</dbReference>
<sequence length="744" mass="84128">MYGFIHCCLHDLILKQFGEETWNAIIKEAGVNLAGGEYIIHRVYSDQETMKLVTVAQKLSGIPLNDILETFGNHFYKYCKQSGYDRVLKILGRTLREFLCNLDALHDHLASIYPGMNAPSFRASERPDGGLDLHYYSNRDGLGYIVIGIMKTVARECLNTEIEIYIDKEKENKDDHVVFAVFEKTATQCPSIPSITFPPASKFEHRSSSITSFKALFRRKKHFMSIKSFTEAFPFHVVFDRNLNIKQCGSSISKYIEQSYFEVNGQTNRKKKGKIKYPFTDAFRLIRPKMNFTFQNILHHINTVFVVASKHRLELIREDSDGNISTPRPEDLKKGLNRGRHTGSAYSAILSAASVCTPSLVTSTTRASELRLKGQMIYLPKTDCLLFLCSPRVGSLEELRRRGLYLSDFPLHDSTREVILTKKEHQQDRQLVKRIEDSNNGLKILKTKLVHNKNITDELLHELLPPIVAQQLRLNLPVLAESYDMVTILFSDLVGFTALCSNEQVVPMDIIKLLNKLYTMFDVISHMHNVFKVETIGDAYMGVCGIPQPIEHHAKHVVEMAMDMLECVQNVISPVDAHPVKIRVGLHSGSCMAGVVGKKTPRYCLFGKHVTLANKMESGSSPGKVNVSIETKKFLSNEEWSFEENANPNPMECYFIKPKKIQPEKLAEKKQFLKQLANMETHLKEGSPAMQRKVIRPLSKVLETKEISATVIDNNNSLPALNEGVTTKLTMNGGGCPFSHGMVK</sequence>
<name>A0A7M5WL53_9CNID</name>
<dbReference type="Gene3D" id="6.10.250.780">
    <property type="match status" value="1"/>
</dbReference>
<evidence type="ECO:0000313" key="9">
    <source>
        <dbReference type="EnsemblMetazoa" id="CLYHEMP008709.1"/>
    </source>
</evidence>
<evidence type="ECO:0000256" key="4">
    <source>
        <dbReference type="ARBA" id="ARBA00022741"/>
    </source>
</evidence>
<dbReference type="InterPro" id="IPR011645">
    <property type="entry name" value="HNOB_dom_associated"/>
</dbReference>
<dbReference type="GO" id="GO:0070482">
    <property type="term" value="P:response to oxygen levels"/>
    <property type="evidence" value="ECO:0007669"/>
    <property type="project" value="TreeGrafter"/>
</dbReference>
<dbReference type="Pfam" id="PF07700">
    <property type="entry name" value="HNOB"/>
    <property type="match status" value="1"/>
</dbReference>
<keyword evidence="10" id="KW-1185">Reference proteome</keyword>
<comment type="subcellular location">
    <subcellularLocation>
        <location evidence="1">Cytoplasm</location>
    </subcellularLocation>
</comment>
<evidence type="ECO:0000256" key="1">
    <source>
        <dbReference type="ARBA" id="ARBA00004496"/>
    </source>
</evidence>
<keyword evidence="3" id="KW-0963">Cytoplasm</keyword>
<dbReference type="Pfam" id="PF00211">
    <property type="entry name" value="Guanylate_cyc"/>
    <property type="match status" value="1"/>
</dbReference>
<dbReference type="EnsemblMetazoa" id="CLYHEMT008709.1">
    <property type="protein sequence ID" value="CLYHEMP008709.1"/>
    <property type="gene ID" value="CLYHEMG008709"/>
</dbReference>
<dbReference type="Proteomes" id="UP000594262">
    <property type="component" value="Unplaced"/>
</dbReference>